<dbReference type="OrthoDB" id="9808348at2"/>
<evidence type="ECO:0000256" key="3">
    <source>
        <dbReference type="ARBA" id="ARBA00022768"/>
    </source>
</evidence>
<dbReference type="FunFam" id="1.10.8.10:FF:000001">
    <property type="entry name" value="Elongation factor Ts"/>
    <property type="match status" value="1"/>
</dbReference>
<dbReference type="HAMAP" id="MF_00050">
    <property type="entry name" value="EF_Ts"/>
    <property type="match status" value="1"/>
</dbReference>
<feature type="domain" description="Translation elongation factor EFTs/EF1B dimerisation" evidence="9">
    <location>
        <begin position="71"/>
        <end position="273"/>
    </location>
</feature>
<comment type="similarity">
    <text evidence="1 6 7">Belongs to the EF-Ts family.</text>
</comment>
<evidence type="ECO:0000313" key="11">
    <source>
        <dbReference type="Proteomes" id="UP000031397"/>
    </source>
</evidence>
<dbReference type="InterPro" id="IPR018101">
    <property type="entry name" value="Transl_elong_Ts_CS"/>
</dbReference>
<evidence type="ECO:0000256" key="5">
    <source>
        <dbReference type="ARBA" id="ARBA00025453"/>
    </source>
</evidence>
<reference evidence="10 11" key="1">
    <citation type="submission" date="2014-06" db="EMBL/GenBank/DDBJ databases">
        <title>Functional and comparative genomic analyses of the Drosophila gut microbiota identify candidate symbiosis factors.</title>
        <authorList>
            <person name="Newell P.D."/>
            <person name="Chaston J.M."/>
            <person name="Douglas A.E."/>
        </authorList>
    </citation>
    <scope>NUCLEOTIDE SEQUENCE [LARGE SCALE GENOMIC DNA]</scope>
    <source>
        <strain evidence="10 11">DmCS_002</strain>
    </source>
</reference>
<evidence type="ECO:0000259" key="9">
    <source>
        <dbReference type="Pfam" id="PF00889"/>
    </source>
</evidence>
<evidence type="ECO:0000256" key="7">
    <source>
        <dbReference type="RuleBase" id="RU000642"/>
    </source>
</evidence>
<evidence type="ECO:0000256" key="6">
    <source>
        <dbReference type="HAMAP-Rule" id="MF_00050"/>
    </source>
</evidence>
<dbReference type="InterPro" id="IPR036402">
    <property type="entry name" value="EF-Ts_dimer_sf"/>
</dbReference>
<name>A0A0C1PS08_9LACO</name>
<dbReference type="PANTHER" id="PTHR11741">
    <property type="entry name" value="ELONGATION FACTOR TS"/>
    <property type="match status" value="1"/>
</dbReference>
<dbReference type="FunFam" id="1.10.286.20:FF:000001">
    <property type="entry name" value="Elongation factor Ts"/>
    <property type="match status" value="1"/>
</dbReference>
<dbReference type="PROSITE" id="PS01127">
    <property type="entry name" value="EF_TS_2"/>
    <property type="match status" value="1"/>
</dbReference>
<dbReference type="PATRIC" id="fig|1614.7.peg.115"/>
<sequence length="292" mass="32307">MAKVTAKQVKELRDKTSAGMMDAKKALVQADGDEKKAMDILRENGVAKAEKKSGKVAASGLTRVAIHDNKAAIVEINSQTDFVASNDDFKDLIDSVADAIALNQPKDLDEAMKLKLNDGTVEDAIINTTQITGEKIKLRRFKTFNKNDDDNFGFYLHNGGEIGALVELEGADDNTAKDVAMHVAAENPEFMTQDEIPSDRLDHEREVLKKEALSEGKPEKIVEKMVDGRLKKFLAQISLADQPFVKDPDMSVQQYVESNNGKLKGFVRYEVGEGIEQDTQSFADEVKQQMNQ</sequence>
<dbReference type="Gene3D" id="3.30.479.20">
    <property type="entry name" value="Elongation factor Ts, dimerisation domain"/>
    <property type="match status" value="2"/>
</dbReference>
<dbReference type="AlphaFoldDB" id="A0A0C1PS08"/>
<comment type="function">
    <text evidence="5 6 7">Associates with the EF-Tu.GDP complex and induces the exchange of GDP to GTP. It remains bound to the aminoacyl-tRNA.EF-Tu.GTP complex up to the GTP hydrolysis stage on the ribosome.</text>
</comment>
<proteinExistence type="inferred from homology"/>
<organism evidence="10 11">
    <name type="scientific">Fructilactobacillus fructivorans</name>
    <dbReference type="NCBI Taxonomy" id="1614"/>
    <lineage>
        <taxon>Bacteria</taxon>
        <taxon>Bacillati</taxon>
        <taxon>Bacillota</taxon>
        <taxon>Bacilli</taxon>
        <taxon>Lactobacillales</taxon>
        <taxon>Lactobacillaceae</taxon>
        <taxon>Fructilactobacillus</taxon>
    </lineage>
</organism>
<dbReference type="Gene3D" id="1.10.8.10">
    <property type="entry name" value="DNA helicase RuvA subunit, C-terminal domain"/>
    <property type="match status" value="1"/>
</dbReference>
<feature type="region of interest" description="Involved in Mg(2+) ion dislocation from EF-Tu" evidence="6">
    <location>
        <begin position="80"/>
        <end position="83"/>
    </location>
</feature>
<gene>
    <name evidence="6" type="primary">tsf</name>
    <name evidence="10" type="ORF">LfDm3_0123</name>
</gene>
<comment type="caution">
    <text evidence="10">The sequence shown here is derived from an EMBL/GenBank/DDBJ whole genome shotgun (WGS) entry which is preliminary data.</text>
</comment>
<dbReference type="InterPro" id="IPR014039">
    <property type="entry name" value="Transl_elong_EFTs/EF1B_dimer"/>
</dbReference>
<dbReference type="Pfam" id="PF00889">
    <property type="entry name" value="EF_TS"/>
    <property type="match status" value="1"/>
</dbReference>
<comment type="subcellular location">
    <subcellularLocation>
        <location evidence="6 8">Cytoplasm</location>
    </subcellularLocation>
</comment>
<dbReference type="GO" id="GO:0003746">
    <property type="term" value="F:translation elongation factor activity"/>
    <property type="evidence" value="ECO:0007669"/>
    <property type="project" value="UniProtKB-UniRule"/>
</dbReference>
<keyword evidence="3 6" id="KW-0251">Elongation factor</keyword>
<dbReference type="NCBIfam" id="TIGR00116">
    <property type="entry name" value="tsf"/>
    <property type="match status" value="1"/>
</dbReference>
<keyword evidence="6" id="KW-0963">Cytoplasm</keyword>
<evidence type="ECO:0000256" key="2">
    <source>
        <dbReference type="ARBA" id="ARBA00016956"/>
    </source>
</evidence>
<accession>A0A0C1PS08</accession>
<evidence type="ECO:0000256" key="8">
    <source>
        <dbReference type="RuleBase" id="RU000643"/>
    </source>
</evidence>
<protein>
    <recommendedName>
        <fullName evidence="2 6">Elongation factor Ts</fullName>
        <shortName evidence="6">EF-Ts</shortName>
    </recommendedName>
</protein>
<dbReference type="InterPro" id="IPR001816">
    <property type="entry name" value="Transl_elong_EFTs/EF1B"/>
</dbReference>
<dbReference type="PROSITE" id="PS01126">
    <property type="entry name" value="EF_TS_1"/>
    <property type="match status" value="1"/>
</dbReference>
<evidence type="ECO:0000256" key="1">
    <source>
        <dbReference type="ARBA" id="ARBA00005532"/>
    </source>
</evidence>
<keyword evidence="11" id="KW-1185">Reference proteome</keyword>
<dbReference type="InterPro" id="IPR009060">
    <property type="entry name" value="UBA-like_sf"/>
</dbReference>
<dbReference type="SUPFAM" id="SSF54713">
    <property type="entry name" value="Elongation factor Ts (EF-Ts), dimerisation domain"/>
    <property type="match status" value="2"/>
</dbReference>
<dbReference type="Proteomes" id="UP000031397">
    <property type="component" value="Unassembled WGS sequence"/>
</dbReference>
<dbReference type="CDD" id="cd14275">
    <property type="entry name" value="UBA_EF-Ts"/>
    <property type="match status" value="1"/>
</dbReference>
<keyword evidence="4 6" id="KW-0648">Protein biosynthesis</keyword>
<dbReference type="SUPFAM" id="SSF46934">
    <property type="entry name" value="UBA-like"/>
    <property type="match status" value="1"/>
</dbReference>
<dbReference type="PANTHER" id="PTHR11741:SF0">
    <property type="entry name" value="ELONGATION FACTOR TS, MITOCHONDRIAL"/>
    <property type="match status" value="1"/>
</dbReference>
<evidence type="ECO:0000256" key="4">
    <source>
        <dbReference type="ARBA" id="ARBA00022917"/>
    </source>
</evidence>
<dbReference type="Gene3D" id="1.10.286.20">
    <property type="match status" value="1"/>
</dbReference>
<evidence type="ECO:0000313" key="10">
    <source>
        <dbReference type="EMBL" id="KID42671.1"/>
    </source>
</evidence>
<dbReference type="GO" id="GO:0005737">
    <property type="term" value="C:cytoplasm"/>
    <property type="evidence" value="ECO:0007669"/>
    <property type="project" value="UniProtKB-SubCell"/>
</dbReference>
<dbReference type="EMBL" id="JOJZ01000007">
    <property type="protein sequence ID" value="KID42671.1"/>
    <property type="molecule type" value="Genomic_DNA"/>
</dbReference>